<gene>
    <name evidence="1" type="ORF">Celaphus_00010987</name>
</gene>
<keyword evidence="2" id="KW-1185">Reference proteome</keyword>
<evidence type="ECO:0000313" key="1">
    <source>
        <dbReference type="EMBL" id="OWK08538.1"/>
    </source>
</evidence>
<dbReference type="OrthoDB" id="5405561at2759"/>
<proteinExistence type="predicted"/>
<dbReference type="AlphaFoldDB" id="A0A212CRB7"/>
<name>A0A212CRB7_CEREH</name>
<accession>A0A212CRB7</accession>
<dbReference type="EMBL" id="MKHE01000014">
    <property type="protein sequence ID" value="OWK08538.1"/>
    <property type="molecule type" value="Genomic_DNA"/>
</dbReference>
<comment type="caution">
    <text evidence="1">The sequence shown here is derived from an EMBL/GenBank/DDBJ whole genome shotgun (WGS) entry which is preliminary data.</text>
</comment>
<organism evidence="1 2">
    <name type="scientific">Cervus elaphus hippelaphus</name>
    <name type="common">European red deer</name>
    <dbReference type="NCBI Taxonomy" id="46360"/>
    <lineage>
        <taxon>Eukaryota</taxon>
        <taxon>Metazoa</taxon>
        <taxon>Chordata</taxon>
        <taxon>Craniata</taxon>
        <taxon>Vertebrata</taxon>
        <taxon>Euteleostomi</taxon>
        <taxon>Mammalia</taxon>
        <taxon>Eutheria</taxon>
        <taxon>Laurasiatheria</taxon>
        <taxon>Artiodactyla</taxon>
        <taxon>Ruminantia</taxon>
        <taxon>Pecora</taxon>
        <taxon>Cervidae</taxon>
        <taxon>Cervinae</taxon>
        <taxon>Cervus</taxon>
    </lineage>
</organism>
<protein>
    <submittedName>
        <fullName evidence="1">Uncharacterized protein</fullName>
    </submittedName>
</protein>
<sequence length="93" mass="10331">MYSECSGVNQFTNQKLKDEEGDQLKNSADTLWGIQKDLKELIGANGRAEVLSRELKDSKSQKQCYLGWGKVKLPIGPQLPKAMTDLKGMGKES</sequence>
<reference evidence="1 2" key="1">
    <citation type="journal article" date="2018" name="Mol. Genet. Genomics">
        <title>The red deer Cervus elaphus genome CerEla1.0: sequencing, annotating, genes, and chromosomes.</title>
        <authorList>
            <person name="Bana N.A."/>
            <person name="Nyiri A."/>
            <person name="Nagy J."/>
            <person name="Frank K."/>
            <person name="Nagy T."/>
            <person name="Steger V."/>
            <person name="Schiller M."/>
            <person name="Lakatos P."/>
            <person name="Sugar L."/>
            <person name="Horn P."/>
            <person name="Barta E."/>
            <person name="Orosz L."/>
        </authorList>
    </citation>
    <scope>NUCLEOTIDE SEQUENCE [LARGE SCALE GENOMIC DNA]</scope>
    <source>
        <strain evidence="1">Hungarian</strain>
    </source>
</reference>
<dbReference type="Proteomes" id="UP000242450">
    <property type="component" value="Chromosome 14"/>
</dbReference>
<evidence type="ECO:0000313" key="2">
    <source>
        <dbReference type="Proteomes" id="UP000242450"/>
    </source>
</evidence>